<keyword evidence="6" id="KW-1185">Reference proteome</keyword>
<evidence type="ECO:0000259" key="4">
    <source>
        <dbReference type="PROSITE" id="PS50991"/>
    </source>
</evidence>
<dbReference type="NCBIfam" id="NF004283">
    <property type="entry name" value="PRK05692.1"/>
    <property type="match status" value="1"/>
</dbReference>
<dbReference type="CDD" id="cd07938">
    <property type="entry name" value="DRE_TIM_HMGL"/>
    <property type="match status" value="1"/>
</dbReference>
<dbReference type="RefSeq" id="WP_092568320.1">
    <property type="nucleotide sequence ID" value="NZ_BMXH01000002.1"/>
</dbReference>
<reference evidence="5 6" key="1">
    <citation type="submission" date="2016-10" db="EMBL/GenBank/DDBJ databases">
        <authorList>
            <person name="de Groot N.N."/>
        </authorList>
    </citation>
    <scope>NUCLEOTIDE SEQUENCE [LARGE SCALE GENOMIC DNA]</scope>
    <source>
        <strain evidence="5 6">DSM 19219</strain>
    </source>
</reference>
<dbReference type="Pfam" id="PF00682">
    <property type="entry name" value="HMGL-like"/>
    <property type="match status" value="1"/>
</dbReference>
<dbReference type="InterPro" id="IPR043594">
    <property type="entry name" value="HMGL"/>
</dbReference>
<dbReference type="Gene3D" id="3.20.20.70">
    <property type="entry name" value="Aldolase class I"/>
    <property type="match status" value="1"/>
</dbReference>
<sequence>MTPILPPGMVDIVDVAPRDGFQSIAEPIPTEEKQRCIQALIDAGVTRLEIGSFVSPRILPQMADTGDLVAAFANRPGIRFAALVPNQKGATIALDHGVRELVFVVSVSEAHNQNNVRRSVDDSLDELAAIAKRLREAGNSYLRLDLGTCFDCPFDGTIGWQQVDRVMTRAMDLCAGLDLEVGLCDTTGRATPYQVADHFTRLRERHDYEGLKWAFHGHDTYGMGVANALFAIHHGASAIDGSCAGLGGCPFAPGATGNTATEDLVYALNGGGVHTGIDLPRLLTAADRIAALPGGKIASHLRNVPRERVS</sequence>
<keyword evidence="3 5" id="KW-0456">Lyase</keyword>
<evidence type="ECO:0000256" key="3">
    <source>
        <dbReference type="ARBA" id="ARBA00023239"/>
    </source>
</evidence>
<dbReference type="Proteomes" id="UP000198500">
    <property type="component" value="Unassembled WGS sequence"/>
</dbReference>
<accession>A0A1H2UTZ8</accession>
<dbReference type="GO" id="GO:0046951">
    <property type="term" value="P:ketone body biosynthetic process"/>
    <property type="evidence" value="ECO:0007669"/>
    <property type="project" value="TreeGrafter"/>
</dbReference>
<dbReference type="AlphaFoldDB" id="A0A1H2UTZ8"/>
<dbReference type="PANTHER" id="PTHR42738">
    <property type="entry name" value="HYDROXYMETHYLGLUTARYL-COA LYASE"/>
    <property type="match status" value="1"/>
</dbReference>
<protein>
    <submittedName>
        <fullName evidence="5">Hydroxymethylglutaryl-CoA lyase</fullName>
    </submittedName>
</protein>
<dbReference type="STRING" id="574349.SAMN05443545_102242"/>
<organism evidence="5 6">
    <name type="scientific">Aidingimonas halophila</name>
    <dbReference type="NCBI Taxonomy" id="574349"/>
    <lineage>
        <taxon>Bacteria</taxon>
        <taxon>Pseudomonadati</taxon>
        <taxon>Pseudomonadota</taxon>
        <taxon>Gammaproteobacteria</taxon>
        <taxon>Oceanospirillales</taxon>
        <taxon>Halomonadaceae</taxon>
        <taxon>Aidingimonas</taxon>
    </lineage>
</organism>
<dbReference type="GO" id="GO:0046872">
    <property type="term" value="F:metal ion binding"/>
    <property type="evidence" value="ECO:0007669"/>
    <property type="project" value="UniProtKB-KW"/>
</dbReference>
<dbReference type="GO" id="GO:0006552">
    <property type="term" value="P:L-leucine catabolic process"/>
    <property type="evidence" value="ECO:0007669"/>
    <property type="project" value="TreeGrafter"/>
</dbReference>
<name>A0A1H2UTZ8_9GAMM</name>
<proteinExistence type="inferred from homology"/>
<evidence type="ECO:0000256" key="2">
    <source>
        <dbReference type="ARBA" id="ARBA00022723"/>
    </source>
</evidence>
<dbReference type="SUPFAM" id="SSF51569">
    <property type="entry name" value="Aldolase"/>
    <property type="match status" value="1"/>
</dbReference>
<evidence type="ECO:0000256" key="1">
    <source>
        <dbReference type="ARBA" id="ARBA00009405"/>
    </source>
</evidence>
<dbReference type="PROSITE" id="PS50991">
    <property type="entry name" value="PYR_CT"/>
    <property type="match status" value="1"/>
</dbReference>
<dbReference type="InterPro" id="IPR000891">
    <property type="entry name" value="PYR_CT"/>
</dbReference>
<dbReference type="GO" id="GO:0004419">
    <property type="term" value="F:hydroxymethylglutaryl-CoA lyase activity"/>
    <property type="evidence" value="ECO:0007669"/>
    <property type="project" value="TreeGrafter"/>
</dbReference>
<gene>
    <name evidence="5" type="ORF">SAMN05443545_102242</name>
</gene>
<dbReference type="InterPro" id="IPR013785">
    <property type="entry name" value="Aldolase_TIM"/>
</dbReference>
<dbReference type="PANTHER" id="PTHR42738:SF7">
    <property type="entry name" value="HYDROXYMETHYLGLUTARYL-COA LYASE"/>
    <property type="match status" value="1"/>
</dbReference>
<comment type="similarity">
    <text evidence="1">Belongs to the HMG-CoA lyase family.</text>
</comment>
<dbReference type="EMBL" id="FNNI01000002">
    <property type="protein sequence ID" value="SDW59542.1"/>
    <property type="molecule type" value="Genomic_DNA"/>
</dbReference>
<feature type="domain" description="Pyruvate carboxyltransferase" evidence="4">
    <location>
        <begin position="10"/>
        <end position="283"/>
    </location>
</feature>
<dbReference type="OrthoDB" id="9784013at2"/>
<evidence type="ECO:0000313" key="5">
    <source>
        <dbReference type="EMBL" id="SDW59542.1"/>
    </source>
</evidence>
<evidence type="ECO:0000313" key="6">
    <source>
        <dbReference type="Proteomes" id="UP000198500"/>
    </source>
</evidence>
<keyword evidence="2" id="KW-0479">Metal-binding</keyword>